<feature type="transmembrane region" description="Helical" evidence="9">
    <location>
        <begin position="340"/>
        <end position="359"/>
    </location>
</feature>
<evidence type="ECO:0000313" key="12">
    <source>
        <dbReference type="Proteomes" id="UP000256599"/>
    </source>
</evidence>
<feature type="transmembrane region" description="Helical" evidence="9">
    <location>
        <begin position="124"/>
        <end position="142"/>
    </location>
</feature>
<feature type="transmembrane region" description="Helical" evidence="9">
    <location>
        <begin position="311"/>
        <end position="328"/>
    </location>
</feature>
<feature type="transmembrane region" description="Helical" evidence="9">
    <location>
        <begin position="365"/>
        <end position="388"/>
    </location>
</feature>
<comment type="similarity">
    <text evidence="2">Belongs to the major facilitator superfamily. Metabolite:H+ Symporter (MHS) family (TC 2.A.1.6) family.</text>
</comment>
<dbReference type="InterPro" id="IPR051084">
    <property type="entry name" value="H+-coupled_symporters"/>
</dbReference>
<evidence type="ECO:0000256" key="2">
    <source>
        <dbReference type="ARBA" id="ARBA00008240"/>
    </source>
</evidence>
<gene>
    <name evidence="11" type="ORF">CQA63_03830</name>
</gene>
<feature type="transmembrane region" description="Helical" evidence="9">
    <location>
        <begin position="433"/>
        <end position="451"/>
    </location>
</feature>
<dbReference type="AlphaFoldDB" id="A0A3D8I5D1"/>
<dbReference type="EMBL" id="NXLR01000004">
    <property type="protein sequence ID" value="RDU60352.1"/>
    <property type="molecule type" value="Genomic_DNA"/>
</dbReference>
<sequence length="458" mass="50272">MWGNERGGRLQRSCLKALGYNARFICLKHKNIQKEWNLSINGNISHSQRIASVIAASSGNLVEWFDFYIYGFAAVYFAHNFSNASSPIVQQIAVFGAFAAGFLMLPVGSVIFGSIADKIGRKSSMVVSIVFMALGSFLIAFLPDKNTIGDFAILLLLLARLIQGLAVGGEYGIAAAYLSEVAPEGKRGFYSSFQYFTLIGGQLLAVASISFLFLFIDKEQMQDFGWRILFFTGGVLALLSLLVRTFMRDDSAQELKKYEDRGSFRALLKSYKSVLLVLGITAGCSPAYYVITVYSKVYMINNGIDPSVANNIMLASLAVLFVVVPFMGALSDKIGLKTSLLIFCVFAFVGIYPLFALMRDISNPYILFGIIGFMCFMLGFYSAVAGIFKTTLFPSHVRALGTGFSYTIGAALFGGSANYVALQFKEHGLENGFFVYFGILMFIAIICVVLIPKKRELD</sequence>
<feature type="transmembrane region" description="Helical" evidence="9">
    <location>
        <begin position="88"/>
        <end position="112"/>
    </location>
</feature>
<dbReference type="Proteomes" id="UP000256599">
    <property type="component" value="Unassembled WGS sequence"/>
</dbReference>
<keyword evidence="12" id="KW-1185">Reference proteome</keyword>
<dbReference type="PANTHER" id="PTHR43528:SF1">
    <property type="entry name" value="ALPHA-KETOGLUTARATE PERMEASE"/>
    <property type="match status" value="1"/>
</dbReference>
<keyword evidence="5 9" id="KW-0812">Transmembrane</keyword>
<dbReference type="GO" id="GO:0005886">
    <property type="term" value="C:plasma membrane"/>
    <property type="evidence" value="ECO:0007669"/>
    <property type="project" value="UniProtKB-SubCell"/>
</dbReference>
<organism evidence="11 12">
    <name type="scientific">Helicobacter marmotae</name>
    <dbReference type="NCBI Taxonomy" id="152490"/>
    <lineage>
        <taxon>Bacteria</taxon>
        <taxon>Pseudomonadati</taxon>
        <taxon>Campylobacterota</taxon>
        <taxon>Epsilonproteobacteria</taxon>
        <taxon>Campylobacterales</taxon>
        <taxon>Helicobacteraceae</taxon>
        <taxon>Helicobacter</taxon>
    </lineage>
</organism>
<feature type="transmembrane region" description="Helical" evidence="9">
    <location>
        <begin position="195"/>
        <end position="216"/>
    </location>
</feature>
<dbReference type="InterPro" id="IPR036259">
    <property type="entry name" value="MFS_trans_sf"/>
</dbReference>
<feature type="domain" description="Major facilitator superfamily (MFS) profile" evidence="10">
    <location>
        <begin position="52"/>
        <end position="456"/>
    </location>
</feature>
<name>A0A3D8I5D1_9HELI</name>
<evidence type="ECO:0000256" key="3">
    <source>
        <dbReference type="ARBA" id="ARBA00022448"/>
    </source>
</evidence>
<comment type="caution">
    <text evidence="11">The sequence shown here is derived from an EMBL/GenBank/DDBJ whole genome shotgun (WGS) entry which is preliminary data.</text>
</comment>
<evidence type="ECO:0000259" key="10">
    <source>
        <dbReference type="PROSITE" id="PS50850"/>
    </source>
</evidence>
<evidence type="ECO:0000256" key="1">
    <source>
        <dbReference type="ARBA" id="ARBA00004651"/>
    </source>
</evidence>
<feature type="transmembrane region" description="Helical" evidence="9">
    <location>
        <begin position="228"/>
        <end position="247"/>
    </location>
</feature>
<keyword evidence="3" id="KW-0813">Transport</keyword>
<dbReference type="OrthoDB" id="6766492at2"/>
<protein>
    <submittedName>
        <fullName evidence="11">MFS transporter</fullName>
    </submittedName>
</protein>
<proteinExistence type="inferred from homology"/>
<evidence type="ECO:0000256" key="5">
    <source>
        <dbReference type="ARBA" id="ARBA00022692"/>
    </source>
</evidence>
<feature type="transmembrane region" description="Helical" evidence="9">
    <location>
        <begin position="400"/>
        <end position="421"/>
    </location>
</feature>
<dbReference type="PROSITE" id="PS00217">
    <property type="entry name" value="SUGAR_TRANSPORT_2"/>
    <property type="match status" value="1"/>
</dbReference>
<dbReference type="InterPro" id="IPR011701">
    <property type="entry name" value="MFS"/>
</dbReference>
<feature type="transmembrane region" description="Helical" evidence="9">
    <location>
        <begin position="273"/>
        <end position="291"/>
    </location>
</feature>
<dbReference type="InterPro" id="IPR020846">
    <property type="entry name" value="MFS_dom"/>
</dbReference>
<keyword evidence="7 9" id="KW-1133">Transmembrane helix</keyword>
<accession>A0A3D8I5D1</accession>
<reference evidence="11 12" key="1">
    <citation type="submission" date="2018-04" db="EMBL/GenBank/DDBJ databases">
        <title>Novel Campyloabacter and Helicobacter Species and Strains.</title>
        <authorList>
            <person name="Mannion A.J."/>
            <person name="Shen Z."/>
            <person name="Fox J.G."/>
        </authorList>
    </citation>
    <scope>NUCLEOTIDE SEQUENCE [LARGE SCALE GENOMIC DNA]</scope>
    <source>
        <strain evidence="11 12">MIT 98-6070</strain>
    </source>
</reference>
<evidence type="ECO:0000256" key="8">
    <source>
        <dbReference type="ARBA" id="ARBA00023136"/>
    </source>
</evidence>
<comment type="subcellular location">
    <subcellularLocation>
        <location evidence="1">Cell membrane</location>
        <topology evidence="1">Multi-pass membrane protein</topology>
    </subcellularLocation>
</comment>
<evidence type="ECO:0000313" key="11">
    <source>
        <dbReference type="EMBL" id="RDU60352.1"/>
    </source>
</evidence>
<feature type="transmembrane region" description="Helical" evidence="9">
    <location>
        <begin position="148"/>
        <end position="174"/>
    </location>
</feature>
<keyword evidence="4" id="KW-1003">Cell membrane</keyword>
<keyword evidence="8 9" id="KW-0472">Membrane</keyword>
<dbReference type="PROSITE" id="PS50850">
    <property type="entry name" value="MFS"/>
    <property type="match status" value="1"/>
</dbReference>
<dbReference type="PANTHER" id="PTHR43528">
    <property type="entry name" value="ALPHA-KETOGLUTARATE PERMEASE"/>
    <property type="match status" value="1"/>
</dbReference>
<feature type="transmembrane region" description="Helical" evidence="9">
    <location>
        <begin position="64"/>
        <end position="82"/>
    </location>
</feature>
<keyword evidence="6" id="KW-0769">Symport</keyword>
<evidence type="ECO:0000256" key="7">
    <source>
        <dbReference type="ARBA" id="ARBA00022989"/>
    </source>
</evidence>
<dbReference type="Gene3D" id="1.20.1250.20">
    <property type="entry name" value="MFS general substrate transporter like domains"/>
    <property type="match status" value="2"/>
</dbReference>
<dbReference type="Pfam" id="PF07690">
    <property type="entry name" value="MFS_1"/>
    <property type="match status" value="1"/>
</dbReference>
<evidence type="ECO:0000256" key="9">
    <source>
        <dbReference type="SAM" id="Phobius"/>
    </source>
</evidence>
<evidence type="ECO:0000256" key="4">
    <source>
        <dbReference type="ARBA" id="ARBA00022475"/>
    </source>
</evidence>
<dbReference type="SUPFAM" id="SSF103473">
    <property type="entry name" value="MFS general substrate transporter"/>
    <property type="match status" value="1"/>
</dbReference>
<dbReference type="InterPro" id="IPR005829">
    <property type="entry name" value="Sugar_transporter_CS"/>
</dbReference>
<evidence type="ECO:0000256" key="6">
    <source>
        <dbReference type="ARBA" id="ARBA00022847"/>
    </source>
</evidence>
<dbReference type="GO" id="GO:0015293">
    <property type="term" value="F:symporter activity"/>
    <property type="evidence" value="ECO:0007669"/>
    <property type="project" value="UniProtKB-KW"/>
</dbReference>